<dbReference type="InterPro" id="IPR010418">
    <property type="entry name" value="ECSIT"/>
</dbReference>
<name>A0A158R3U7_9BILA</name>
<dbReference type="PANTHER" id="PTHR13113:SF1">
    <property type="entry name" value="EVOLUTIONARILY CONSERVED SIGNALING INTERMEDIATE IN TOLL PATHWAY, MITOCHONDRIAL"/>
    <property type="match status" value="1"/>
</dbReference>
<keyword evidence="11" id="KW-0539">Nucleus</keyword>
<dbReference type="GO" id="GO:0045087">
    <property type="term" value="P:innate immune response"/>
    <property type="evidence" value="ECO:0007669"/>
    <property type="project" value="UniProtKB-KW"/>
</dbReference>
<reference evidence="14" key="1">
    <citation type="submission" date="2016-04" db="UniProtKB">
        <authorList>
            <consortium name="WormBaseParasite"/>
        </authorList>
    </citation>
    <scope>IDENTIFICATION</scope>
</reference>
<dbReference type="Proteomes" id="UP000046393">
    <property type="component" value="Unplaced"/>
</dbReference>
<dbReference type="WBParaSite" id="SMUV_0000032601-mRNA-1">
    <property type="protein sequence ID" value="SMUV_0000032601-mRNA-1"/>
    <property type="gene ID" value="SMUV_0000032601"/>
</dbReference>
<keyword evidence="10" id="KW-0496">Mitochondrion</keyword>
<dbReference type="PANTHER" id="PTHR13113">
    <property type="entry name" value="ECSIT EVOLUTIONARILY CONSERVED SIGNALING INTERMEDIATE IN TOLL PATHWAYS"/>
    <property type="match status" value="1"/>
</dbReference>
<dbReference type="Pfam" id="PF06239">
    <property type="entry name" value="ECSIT_N"/>
    <property type="match status" value="1"/>
</dbReference>
<dbReference type="InterPro" id="IPR046448">
    <property type="entry name" value="ECSIT_N"/>
</dbReference>
<evidence type="ECO:0000256" key="4">
    <source>
        <dbReference type="ARBA" id="ARBA00007674"/>
    </source>
</evidence>
<keyword evidence="6" id="KW-0963">Cytoplasm</keyword>
<comment type="subcellular location">
    <subcellularLocation>
        <location evidence="3">Cytoplasm</location>
    </subcellularLocation>
    <subcellularLocation>
        <location evidence="2">Mitochondrion</location>
    </subcellularLocation>
    <subcellularLocation>
        <location evidence="1">Nucleus</location>
    </subcellularLocation>
</comment>
<keyword evidence="7" id="KW-0399">Innate immunity</keyword>
<organism evidence="13 14">
    <name type="scientific">Syphacia muris</name>
    <dbReference type="NCBI Taxonomy" id="451379"/>
    <lineage>
        <taxon>Eukaryota</taxon>
        <taxon>Metazoa</taxon>
        <taxon>Ecdysozoa</taxon>
        <taxon>Nematoda</taxon>
        <taxon>Chromadorea</taxon>
        <taxon>Rhabditida</taxon>
        <taxon>Spirurina</taxon>
        <taxon>Oxyuridomorpha</taxon>
        <taxon>Oxyuroidea</taxon>
        <taxon>Oxyuridae</taxon>
        <taxon>Syphacia</taxon>
    </lineage>
</organism>
<evidence type="ECO:0000313" key="14">
    <source>
        <dbReference type="WBParaSite" id="SMUV_0000032601-mRNA-1"/>
    </source>
</evidence>
<evidence type="ECO:0000256" key="6">
    <source>
        <dbReference type="ARBA" id="ARBA00022490"/>
    </source>
</evidence>
<keyword evidence="8" id="KW-0391">Immunity</keyword>
<evidence type="ECO:0000256" key="8">
    <source>
        <dbReference type="ARBA" id="ARBA00022859"/>
    </source>
</evidence>
<evidence type="ECO:0000256" key="7">
    <source>
        <dbReference type="ARBA" id="ARBA00022588"/>
    </source>
</evidence>
<proteinExistence type="inferred from homology"/>
<keyword evidence="9" id="KW-0809">Transit peptide</keyword>
<evidence type="ECO:0000256" key="5">
    <source>
        <dbReference type="ARBA" id="ARBA00019998"/>
    </source>
</evidence>
<dbReference type="STRING" id="451379.A0A158R3U7"/>
<dbReference type="GO" id="GO:0005739">
    <property type="term" value="C:mitochondrion"/>
    <property type="evidence" value="ECO:0007669"/>
    <property type="project" value="UniProtKB-SubCell"/>
</dbReference>
<protein>
    <recommendedName>
        <fullName evidence="5">Evolutionarily conserved signaling intermediate in Toll pathway, mitochondrial</fullName>
    </recommendedName>
</protein>
<feature type="domain" description="ECSIT C-terminal" evidence="12">
    <location>
        <begin position="185"/>
        <end position="309"/>
    </location>
</feature>
<dbReference type="Pfam" id="PF14784">
    <property type="entry name" value="ECSIT_C"/>
    <property type="match status" value="1"/>
</dbReference>
<evidence type="ECO:0000256" key="2">
    <source>
        <dbReference type="ARBA" id="ARBA00004173"/>
    </source>
</evidence>
<evidence type="ECO:0000256" key="11">
    <source>
        <dbReference type="ARBA" id="ARBA00023242"/>
    </source>
</evidence>
<evidence type="ECO:0000259" key="12">
    <source>
        <dbReference type="SMART" id="SM01284"/>
    </source>
</evidence>
<dbReference type="InterPro" id="IPR029342">
    <property type="entry name" value="ECIST_C"/>
</dbReference>
<evidence type="ECO:0000256" key="1">
    <source>
        <dbReference type="ARBA" id="ARBA00004123"/>
    </source>
</evidence>
<evidence type="ECO:0000313" key="13">
    <source>
        <dbReference type="Proteomes" id="UP000046393"/>
    </source>
</evidence>
<dbReference type="GO" id="GO:0005634">
    <property type="term" value="C:nucleus"/>
    <property type="evidence" value="ECO:0007669"/>
    <property type="project" value="UniProtKB-SubCell"/>
</dbReference>
<evidence type="ECO:0000256" key="3">
    <source>
        <dbReference type="ARBA" id="ARBA00004496"/>
    </source>
</evidence>
<sequence>MRLFTIINSIFSELFKRRKINSRGHVEFINAALRHIKEFGLHKDLETYKALLNVFPKGPFIATNNFQRIFVHYPVQQTCCVRVLDEMDWNGVQPDKEVHDIVVNAFGNWSFASKKIKRMLYWMPKLKYSNKYIDRREIENHEHTMVDLAYLVLKMICRDPGTVFSHIKDVDEGEKNNDWIVSGQSPLQQHLIGQMKPKTTIYIDGPSFVYLMNKKMYYICLTGKPDREKVFDNFVDEDEDSEKFDNWTSPMENGVFQSNETNIHQQKDETILALAVFGKIDRRWAAAWINHLMELNPSLSSLRVLIRLREENSGIATTPPPEIKKNDSFQ</sequence>
<accession>A0A158R3U7</accession>
<keyword evidence="13" id="KW-1185">Reference proteome</keyword>
<dbReference type="SMART" id="SM01284">
    <property type="entry name" value="ECSIT_Cterm"/>
    <property type="match status" value="1"/>
</dbReference>
<dbReference type="AlphaFoldDB" id="A0A158R3U7"/>
<dbReference type="GO" id="GO:0007178">
    <property type="term" value="P:cell surface receptor protein serine/threonine kinase signaling pathway"/>
    <property type="evidence" value="ECO:0007669"/>
    <property type="project" value="TreeGrafter"/>
</dbReference>
<evidence type="ECO:0000256" key="10">
    <source>
        <dbReference type="ARBA" id="ARBA00023128"/>
    </source>
</evidence>
<evidence type="ECO:0000256" key="9">
    <source>
        <dbReference type="ARBA" id="ARBA00022946"/>
    </source>
</evidence>
<comment type="similarity">
    <text evidence="4">Belongs to the ECSIT family.</text>
</comment>